<evidence type="ECO:0000313" key="1">
    <source>
        <dbReference type="EMBL" id="WNO06029.1"/>
    </source>
</evidence>
<organism evidence="1 2">
    <name type="scientific">Rhodoferax mekongensis</name>
    <dbReference type="NCBI Taxonomy" id="3068341"/>
    <lineage>
        <taxon>Bacteria</taxon>
        <taxon>Pseudomonadati</taxon>
        <taxon>Pseudomonadota</taxon>
        <taxon>Betaproteobacteria</taxon>
        <taxon>Burkholderiales</taxon>
        <taxon>Comamonadaceae</taxon>
        <taxon>Rhodoferax</taxon>
    </lineage>
</organism>
<sequence length="99" mass="10805">MARTTNRFERGSGAYQCRCCKRNTRSTGRGDNEMIRLCAECYDLGGEENHLSDNGGKFYDSPENVLAMIAAVANKGGDASNWDDLKAHAEKAIAERTAA</sequence>
<gene>
    <name evidence="1" type="ORF">RAN89_06255</name>
</gene>
<dbReference type="Proteomes" id="UP001302257">
    <property type="component" value="Chromosome"/>
</dbReference>
<keyword evidence="2" id="KW-1185">Reference proteome</keyword>
<protein>
    <recommendedName>
        <fullName evidence="3">Zinc ribbon domain-containing protein</fullName>
    </recommendedName>
</protein>
<reference evidence="1 2" key="1">
    <citation type="submission" date="2023-08" db="EMBL/GenBank/DDBJ databases">
        <title>Rhodoferax potami sp. nov. and Rhodoferax mekongensis sp. nov., isolated from the Mekong River in Thailand.</title>
        <authorList>
            <person name="Kitikhun S."/>
            <person name="Charoenyingcharoen P."/>
            <person name="Siriarchawattana P."/>
            <person name="Likhitrattanapisal S."/>
            <person name="Nilsakha T."/>
            <person name="Chanpet A."/>
            <person name="Rattanawaree P."/>
            <person name="Ingsriswang S."/>
        </authorList>
    </citation>
    <scope>NUCLEOTIDE SEQUENCE [LARGE SCALE GENOMIC DNA]</scope>
    <source>
        <strain evidence="1 2">TBRC 17307</strain>
    </source>
</reference>
<accession>A0ABZ0B281</accession>
<proteinExistence type="predicted"/>
<name>A0ABZ0B281_9BURK</name>
<dbReference type="RefSeq" id="WP_313868751.1">
    <property type="nucleotide sequence ID" value="NZ_CP132507.1"/>
</dbReference>
<dbReference type="EMBL" id="CP132507">
    <property type="protein sequence ID" value="WNO06029.1"/>
    <property type="molecule type" value="Genomic_DNA"/>
</dbReference>
<evidence type="ECO:0000313" key="2">
    <source>
        <dbReference type="Proteomes" id="UP001302257"/>
    </source>
</evidence>
<evidence type="ECO:0008006" key="3">
    <source>
        <dbReference type="Google" id="ProtNLM"/>
    </source>
</evidence>